<dbReference type="SMART" id="SM00175">
    <property type="entry name" value="RAB"/>
    <property type="match status" value="1"/>
</dbReference>
<dbReference type="InterPro" id="IPR024156">
    <property type="entry name" value="Small_GTPase_ARF"/>
</dbReference>
<evidence type="ECO:0000256" key="2">
    <source>
        <dbReference type="ARBA" id="ARBA00023134"/>
    </source>
</evidence>
<dbReference type="InterPro" id="IPR006689">
    <property type="entry name" value="Small_GTPase_ARF/SAR"/>
</dbReference>
<dbReference type="PRINTS" id="PR00449">
    <property type="entry name" value="RASTRNSFRMNG"/>
</dbReference>
<dbReference type="SUPFAM" id="SSF52540">
    <property type="entry name" value="P-loop containing nucleoside triphosphate hydrolases"/>
    <property type="match status" value="1"/>
</dbReference>
<dbReference type="InterPro" id="IPR005225">
    <property type="entry name" value="Small_GTP-bd"/>
</dbReference>
<sequence>MRSGDSCVLLCKLYGVCELLLKIRESNIVAIAVNSANPATNPLQGSAPNLWTMGNQLAPVPPFLPHLQALHVVVVGLDAAGKTSLLYRLKFQEFVKSAPTKGFNMEKIRVPLGGSRAITFQVWDVGGQEKLRPLWKSYMRRTDGVVFVVDSAEAERLEEARVELHRIVRSSDNQGVPVLVLANKQDVAQALSVAEVEKMLGLHELCASTLSHIQGCSAVSGLGLQPALEKLYEMILKRKKVLRNSKRRR</sequence>
<dbReference type="Pfam" id="PF00025">
    <property type="entry name" value="Arf"/>
    <property type="match status" value="1"/>
</dbReference>
<proteinExistence type="predicted"/>
<evidence type="ECO:0008006" key="5">
    <source>
        <dbReference type="Google" id="ProtNLM"/>
    </source>
</evidence>
<dbReference type="SMART" id="SM00178">
    <property type="entry name" value="SAR"/>
    <property type="match status" value="1"/>
</dbReference>
<evidence type="ECO:0000313" key="4">
    <source>
        <dbReference type="Proteomes" id="UP000826234"/>
    </source>
</evidence>
<dbReference type="PROSITE" id="PS51419">
    <property type="entry name" value="RAB"/>
    <property type="match status" value="1"/>
</dbReference>
<keyword evidence="4" id="KW-1185">Reference proteome</keyword>
<dbReference type="Proteomes" id="UP000826234">
    <property type="component" value="Unassembled WGS sequence"/>
</dbReference>
<dbReference type="EMBL" id="JAIPUX010000521">
    <property type="protein sequence ID" value="KAH0626978.1"/>
    <property type="molecule type" value="Genomic_DNA"/>
</dbReference>
<dbReference type="Gene3D" id="3.40.50.300">
    <property type="entry name" value="P-loop containing nucleotide triphosphate hydrolases"/>
    <property type="match status" value="1"/>
</dbReference>
<comment type="caution">
    <text evidence="3">The sequence shown here is derived from an EMBL/GenBank/DDBJ whole genome shotgun (WGS) entry which is preliminary data.</text>
</comment>
<dbReference type="PROSITE" id="PS51417">
    <property type="entry name" value="ARF"/>
    <property type="match status" value="1"/>
</dbReference>
<protein>
    <recommendedName>
        <fullName evidence="5">ADP-ribosylation factor-like protein 4D</fullName>
    </recommendedName>
</protein>
<dbReference type="PANTHER" id="PTHR11711">
    <property type="entry name" value="ADP RIBOSYLATION FACTOR-RELATED"/>
    <property type="match status" value="1"/>
</dbReference>
<accession>A0ABQ7TCT3</accession>
<keyword evidence="1" id="KW-0547">Nucleotide-binding</keyword>
<evidence type="ECO:0000313" key="3">
    <source>
        <dbReference type="EMBL" id="KAH0626978.1"/>
    </source>
</evidence>
<dbReference type="InterPro" id="IPR027417">
    <property type="entry name" value="P-loop_NTPase"/>
</dbReference>
<dbReference type="SMART" id="SM00173">
    <property type="entry name" value="RAS"/>
    <property type="match status" value="1"/>
</dbReference>
<reference evidence="3 4" key="1">
    <citation type="journal article" date="2022" name="Gigascience">
        <title>A chromosome-level genome assembly and annotation of the desert horned lizard, Phrynosoma platyrhinos, provides insight into chromosomal rearrangements among reptiles.</title>
        <authorList>
            <person name="Koochekian N."/>
            <person name="Ascanio A."/>
            <person name="Farleigh K."/>
            <person name="Card D.C."/>
            <person name="Schield D.R."/>
            <person name="Castoe T.A."/>
            <person name="Jezkova T."/>
        </authorList>
    </citation>
    <scope>NUCLEOTIDE SEQUENCE [LARGE SCALE GENOMIC DNA]</scope>
    <source>
        <strain evidence="3">NK-2021</strain>
    </source>
</reference>
<gene>
    <name evidence="3" type="ORF">JD844_002321</name>
</gene>
<keyword evidence="2" id="KW-0342">GTP-binding</keyword>
<organism evidence="3 4">
    <name type="scientific">Phrynosoma platyrhinos</name>
    <name type="common">Desert horned lizard</name>
    <dbReference type="NCBI Taxonomy" id="52577"/>
    <lineage>
        <taxon>Eukaryota</taxon>
        <taxon>Metazoa</taxon>
        <taxon>Chordata</taxon>
        <taxon>Craniata</taxon>
        <taxon>Vertebrata</taxon>
        <taxon>Euteleostomi</taxon>
        <taxon>Lepidosauria</taxon>
        <taxon>Squamata</taxon>
        <taxon>Bifurcata</taxon>
        <taxon>Unidentata</taxon>
        <taxon>Episquamata</taxon>
        <taxon>Toxicofera</taxon>
        <taxon>Iguania</taxon>
        <taxon>Phrynosomatidae</taxon>
        <taxon>Phrynosomatinae</taxon>
        <taxon>Phrynosoma</taxon>
    </lineage>
</organism>
<dbReference type="SMART" id="SM00177">
    <property type="entry name" value="ARF"/>
    <property type="match status" value="1"/>
</dbReference>
<dbReference type="NCBIfam" id="TIGR00231">
    <property type="entry name" value="small_GTP"/>
    <property type="match status" value="1"/>
</dbReference>
<name>A0ABQ7TCT3_PHRPL</name>
<dbReference type="CDD" id="cd04152">
    <property type="entry name" value="Arl4_Arl7"/>
    <property type="match status" value="1"/>
</dbReference>
<evidence type="ECO:0000256" key="1">
    <source>
        <dbReference type="ARBA" id="ARBA00022741"/>
    </source>
</evidence>